<protein>
    <submittedName>
        <fullName evidence="1">Uncharacterized protein</fullName>
    </submittedName>
</protein>
<organism evidence="1">
    <name type="scientific">marine metagenome</name>
    <dbReference type="NCBI Taxonomy" id="408172"/>
    <lineage>
        <taxon>unclassified sequences</taxon>
        <taxon>metagenomes</taxon>
        <taxon>ecological metagenomes</taxon>
    </lineage>
</organism>
<dbReference type="AlphaFoldDB" id="A0A382P0T3"/>
<gene>
    <name evidence="1" type="ORF">METZ01_LOCUS319211</name>
</gene>
<name>A0A382P0T3_9ZZZZ</name>
<dbReference type="EMBL" id="UINC01103742">
    <property type="protein sequence ID" value="SVC66357.1"/>
    <property type="molecule type" value="Genomic_DNA"/>
</dbReference>
<feature type="non-terminal residue" evidence="1">
    <location>
        <position position="57"/>
    </location>
</feature>
<proteinExistence type="predicted"/>
<reference evidence="1" key="1">
    <citation type="submission" date="2018-05" db="EMBL/GenBank/DDBJ databases">
        <authorList>
            <person name="Lanie J.A."/>
            <person name="Ng W.-L."/>
            <person name="Kazmierczak K.M."/>
            <person name="Andrzejewski T.M."/>
            <person name="Davidsen T.M."/>
            <person name="Wayne K.J."/>
            <person name="Tettelin H."/>
            <person name="Glass J.I."/>
            <person name="Rusch D."/>
            <person name="Podicherti R."/>
            <person name="Tsui H.-C.T."/>
            <person name="Winkler M.E."/>
        </authorList>
    </citation>
    <scope>NUCLEOTIDE SEQUENCE</scope>
</reference>
<evidence type="ECO:0000313" key="1">
    <source>
        <dbReference type="EMBL" id="SVC66357.1"/>
    </source>
</evidence>
<sequence>MLFHITAQHDHTTCGFVTHGKETLKSRGVWVEGNDKVKVLGAWGYQTSHTLFGIVEA</sequence>
<accession>A0A382P0T3</accession>